<dbReference type="PANTHER" id="PTHR32060">
    <property type="entry name" value="TAIL-SPECIFIC PROTEASE"/>
    <property type="match status" value="1"/>
</dbReference>
<dbReference type="CDD" id="cd06782">
    <property type="entry name" value="cpPDZ_CPP-like"/>
    <property type="match status" value="1"/>
</dbReference>
<dbReference type="InterPro" id="IPR004447">
    <property type="entry name" value="Peptidase_S41A"/>
</dbReference>
<keyword evidence="2 5" id="KW-0645">Protease</keyword>
<evidence type="ECO:0000256" key="3">
    <source>
        <dbReference type="ARBA" id="ARBA00022801"/>
    </source>
</evidence>
<keyword evidence="4 5" id="KW-0720">Serine protease</keyword>
<dbReference type="InterPro" id="IPR029045">
    <property type="entry name" value="ClpP/crotonase-like_dom_sf"/>
</dbReference>
<dbReference type="Gene3D" id="2.30.42.10">
    <property type="match status" value="1"/>
</dbReference>
<name>A0A2A5WTW9_9GAMM</name>
<evidence type="ECO:0000256" key="4">
    <source>
        <dbReference type="ARBA" id="ARBA00022825"/>
    </source>
</evidence>
<evidence type="ECO:0000256" key="1">
    <source>
        <dbReference type="ARBA" id="ARBA00009179"/>
    </source>
</evidence>
<dbReference type="Pfam" id="PF13180">
    <property type="entry name" value="PDZ_2"/>
    <property type="match status" value="1"/>
</dbReference>
<dbReference type="GO" id="GO:0004175">
    <property type="term" value="F:endopeptidase activity"/>
    <property type="evidence" value="ECO:0007669"/>
    <property type="project" value="TreeGrafter"/>
</dbReference>
<dbReference type="PROSITE" id="PS50106">
    <property type="entry name" value="PDZ"/>
    <property type="match status" value="1"/>
</dbReference>
<dbReference type="InterPro" id="IPR001478">
    <property type="entry name" value="PDZ"/>
</dbReference>
<reference evidence="8 9" key="1">
    <citation type="submission" date="2017-08" db="EMBL/GenBank/DDBJ databases">
        <title>Fine stratification of microbial communities through a metagenomic profile of the photic zone.</title>
        <authorList>
            <person name="Haro-Moreno J.M."/>
            <person name="Lopez-Perez M."/>
            <person name="De La Torre J."/>
            <person name="Picazo A."/>
            <person name="Camacho A."/>
            <person name="Rodriguez-Valera F."/>
        </authorList>
    </citation>
    <scope>NUCLEOTIDE SEQUENCE [LARGE SCALE GENOMIC DNA]</scope>
    <source>
        <strain evidence="8">MED-G24</strain>
    </source>
</reference>
<proteinExistence type="inferred from homology"/>
<organism evidence="8 9">
    <name type="scientific">OM182 bacterium MED-G24</name>
    <dbReference type="NCBI Taxonomy" id="1986255"/>
    <lineage>
        <taxon>Bacteria</taxon>
        <taxon>Pseudomonadati</taxon>
        <taxon>Pseudomonadota</taxon>
        <taxon>Gammaproteobacteria</taxon>
        <taxon>OMG group</taxon>
        <taxon>OM182 clade</taxon>
    </lineage>
</organism>
<evidence type="ECO:0000256" key="2">
    <source>
        <dbReference type="ARBA" id="ARBA00022670"/>
    </source>
</evidence>
<dbReference type="FunFam" id="3.90.226.10:FF:000029">
    <property type="entry name" value="Peptidase, S41 family"/>
    <property type="match status" value="1"/>
</dbReference>
<dbReference type="Gene3D" id="3.90.226.10">
    <property type="entry name" value="2-enoyl-CoA Hydratase, Chain A, domain 1"/>
    <property type="match status" value="1"/>
</dbReference>
<dbReference type="CDD" id="cd07560">
    <property type="entry name" value="Peptidase_S41_CPP"/>
    <property type="match status" value="1"/>
</dbReference>
<dbReference type="GO" id="GO:0008236">
    <property type="term" value="F:serine-type peptidase activity"/>
    <property type="evidence" value="ECO:0007669"/>
    <property type="project" value="UniProtKB-KW"/>
</dbReference>
<evidence type="ECO:0000313" key="8">
    <source>
        <dbReference type="EMBL" id="PDH39728.1"/>
    </source>
</evidence>
<dbReference type="Proteomes" id="UP000219327">
    <property type="component" value="Unassembled WGS sequence"/>
</dbReference>
<dbReference type="SUPFAM" id="SSF50156">
    <property type="entry name" value="PDZ domain-like"/>
    <property type="match status" value="1"/>
</dbReference>
<protein>
    <submittedName>
        <fullName evidence="8">Peptidase S41</fullName>
    </submittedName>
</protein>
<evidence type="ECO:0000313" key="9">
    <source>
        <dbReference type="Proteomes" id="UP000219327"/>
    </source>
</evidence>
<dbReference type="GO" id="GO:0030288">
    <property type="term" value="C:outer membrane-bounded periplasmic space"/>
    <property type="evidence" value="ECO:0007669"/>
    <property type="project" value="TreeGrafter"/>
</dbReference>
<dbReference type="InterPro" id="IPR005151">
    <property type="entry name" value="Tail-specific_protease"/>
</dbReference>
<dbReference type="Gene3D" id="3.30.750.44">
    <property type="match status" value="1"/>
</dbReference>
<dbReference type="GO" id="GO:0007165">
    <property type="term" value="P:signal transduction"/>
    <property type="evidence" value="ECO:0007669"/>
    <property type="project" value="TreeGrafter"/>
</dbReference>
<dbReference type="GO" id="GO:0006508">
    <property type="term" value="P:proteolysis"/>
    <property type="evidence" value="ECO:0007669"/>
    <property type="project" value="UniProtKB-KW"/>
</dbReference>
<evidence type="ECO:0000256" key="5">
    <source>
        <dbReference type="RuleBase" id="RU004404"/>
    </source>
</evidence>
<dbReference type="EMBL" id="NTKD01000020">
    <property type="protein sequence ID" value="PDH39728.1"/>
    <property type="molecule type" value="Genomic_DNA"/>
</dbReference>
<dbReference type="PANTHER" id="PTHR32060:SF30">
    <property type="entry name" value="CARBOXY-TERMINAL PROCESSING PROTEASE CTPA"/>
    <property type="match status" value="1"/>
</dbReference>
<feature type="signal peptide" evidence="6">
    <location>
        <begin position="1"/>
        <end position="27"/>
    </location>
</feature>
<dbReference type="Pfam" id="PF22694">
    <property type="entry name" value="CtpB_N-like"/>
    <property type="match status" value="1"/>
</dbReference>
<dbReference type="InterPro" id="IPR055210">
    <property type="entry name" value="CtpA/B_N"/>
</dbReference>
<evidence type="ECO:0000259" key="7">
    <source>
        <dbReference type="PROSITE" id="PS50106"/>
    </source>
</evidence>
<dbReference type="SUPFAM" id="SSF52096">
    <property type="entry name" value="ClpP/crotonase"/>
    <property type="match status" value="1"/>
</dbReference>
<gene>
    <name evidence="8" type="ORF">CNE99_05080</name>
</gene>
<dbReference type="InterPro" id="IPR036034">
    <property type="entry name" value="PDZ_sf"/>
</dbReference>
<dbReference type="FunFam" id="2.30.42.10:FF:000063">
    <property type="entry name" value="Peptidase, S41 family"/>
    <property type="match status" value="1"/>
</dbReference>
<dbReference type="SMART" id="SM00245">
    <property type="entry name" value="TSPc"/>
    <property type="match status" value="1"/>
</dbReference>
<feature type="domain" description="PDZ" evidence="7">
    <location>
        <begin position="98"/>
        <end position="180"/>
    </location>
</feature>
<comment type="caution">
    <text evidence="8">The sequence shown here is derived from an EMBL/GenBank/DDBJ whole genome shotgun (WGS) entry which is preliminary data.</text>
</comment>
<keyword evidence="3 5" id="KW-0378">Hydrolase</keyword>
<evidence type="ECO:0000256" key="6">
    <source>
        <dbReference type="SAM" id="SignalP"/>
    </source>
</evidence>
<comment type="similarity">
    <text evidence="1 5">Belongs to the peptidase S41A family.</text>
</comment>
<dbReference type="AlphaFoldDB" id="A0A2A5WTW9"/>
<keyword evidence="6" id="KW-0732">Signal</keyword>
<dbReference type="Pfam" id="PF03572">
    <property type="entry name" value="Peptidase_S41"/>
    <property type="match status" value="1"/>
</dbReference>
<dbReference type="SMART" id="SM00228">
    <property type="entry name" value="PDZ"/>
    <property type="match status" value="1"/>
</dbReference>
<sequence length="442" mass="48233">MKTRPFGHFLAVSCKVLFLMFALSAGAAETEADAQTEADQNLPPRLPLNDLRVFVQAFDQVSDAYVEEIDDRTLLENAIRGMLSQLDPHSAYLDQKSFDRLQETTTGKYGGLGLEVDMTDGFVRVISPMDDTPAEGAGILPGDIIIKLDDKPLKGQSLAESISVMRGEPGTEIMITVLRDGVPQPIDFDVTREVISVASVRDRMLDTGYGYIRIAQFHTETGPEVGKAIDRMREEGPLLGLVLDLRNNPGGVLQSAVAVADLFIEDGLLVYTSGRLENARQEFRATGQDVTANVPIVVLVNEGSASASEIVAGALQDHDRAVVMGNRTFGKGSVQTILPLNEKKAIKLTTALYFTPSGRSIQAEGISPDIRVDRSQVTRLERSRLRVRESDLHNHLNQSGEEGSSDYNVEDLALTDFQLNEALTLLRGYNILADSNTGSEQN</sequence>
<dbReference type="NCBIfam" id="TIGR00225">
    <property type="entry name" value="prc"/>
    <property type="match status" value="1"/>
</dbReference>
<feature type="chain" id="PRO_5012766155" evidence="6">
    <location>
        <begin position="28"/>
        <end position="442"/>
    </location>
</feature>
<accession>A0A2A5WTW9</accession>